<dbReference type="EMBL" id="FOFB01000018">
    <property type="protein sequence ID" value="SEQ89017.1"/>
    <property type="molecule type" value="Genomic_DNA"/>
</dbReference>
<dbReference type="AlphaFoldDB" id="A0A1H9JQC2"/>
<protein>
    <submittedName>
        <fullName evidence="2">Serine/threonine protein phosphatase PrpC</fullName>
    </submittedName>
</protein>
<keyword evidence="3" id="KW-1185">Reference proteome</keyword>
<dbReference type="Proteomes" id="UP000199021">
    <property type="component" value="Unassembled WGS sequence"/>
</dbReference>
<dbReference type="Pfam" id="PF13672">
    <property type="entry name" value="PP2C_2"/>
    <property type="match status" value="1"/>
</dbReference>
<evidence type="ECO:0000313" key="2">
    <source>
        <dbReference type="EMBL" id="SEQ89017.1"/>
    </source>
</evidence>
<evidence type="ECO:0000259" key="1">
    <source>
        <dbReference type="SMART" id="SM00332"/>
    </source>
</evidence>
<dbReference type="SUPFAM" id="SSF81606">
    <property type="entry name" value="PP2C-like"/>
    <property type="match status" value="1"/>
</dbReference>
<dbReference type="InParanoid" id="A0A1H9JQC2"/>
<organism evidence="2 3">
    <name type="scientific">Neolewinella agarilytica</name>
    <dbReference type="NCBI Taxonomy" id="478744"/>
    <lineage>
        <taxon>Bacteria</taxon>
        <taxon>Pseudomonadati</taxon>
        <taxon>Bacteroidota</taxon>
        <taxon>Saprospiria</taxon>
        <taxon>Saprospirales</taxon>
        <taxon>Lewinellaceae</taxon>
        <taxon>Neolewinella</taxon>
    </lineage>
</organism>
<accession>A0A1H9JQC2</accession>
<evidence type="ECO:0000313" key="3">
    <source>
        <dbReference type="Proteomes" id="UP000199021"/>
    </source>
</evidence>
<dbReference type="SMART" id="SM00332">
    <property type="entry name" value="PP2Cc"/>
    <property type="match status" value="1"/>
</dbReference>
<dbReference type="STRING" id="478744.SAMN05444359_11823"/>
<dbReference type="InterPro" id="IPR036457">
    <property type="entry name" value="PPM-type-like_dom_sf"/>
</dbReference>
<proteinExistence type="predicted"/>
<dbReference type="Gene3D" id="3.60.40.10">
    <property type="entry name" value="PPM-type phosphatase domain"/>
    <property type="match status" value="1"/>
</dbReference>
<gene>
    <name evidence="2" type="ORF">SAMN05444359_11823</name>
</gene>
<feature type="domain" description="PPM-type phosphatase" evidence="1">
    <location>
        <begin position="3"/>
        <end position="272"/>
    </location>
</feature>
<dbReference type="OrthoDB" id="9801841at2"/>
<reference evidence="3" key="1">
    <citation type="submission" date="2016-10" db="EMBL/GenBank/DDBJ databases">
        <authorList>
            <person name="Varghese N."/>
            <person name="Submissions S."/>
        </authorList>
    </citation>
    <scope>NUCLEOTIDE SEQUENCE [LARGE SCALE GENOMIC DNA]</scope>
    <source>
        <strain evidence="3">DSM 24740</strain>
    </source>
</reference>
<dbReference type="InterPro" id="IPR001932">
    <property type="entry name" value="PPM-type_phosphatase-like_dom"/>
</dbReference>
<dbReference type="RefSeq" id="WP_090170239.1">
    <property type="nucleotide sequence ID" value="NZ_FOFB01000018.1"/>
</dbReference>
<sequence>MNVNQSIIGKGTLSIKEVNQDFVAAANVPNKYNVIAVADGLGSFYNSEYASRFVCENLVNLIEDHDNMEELLFENLFEEITLNLKNKVAADFGSDDSHKNCFGTTLLCCIETEDEFQIGYLGNGGIFHIRGNFNSFPGRFYLPWNSINLLNPHSIEQSGKNAMYKLIEPNYKIGQIIPSVIKIRKDKLHFGDIIMLCSDGVYSYDEVQMGKDPNGKIWISGEEAMEKFYKHLNRYFSNKEFTNEALDVVINEYLEDLKMSDLIHDDTSLALVVSGKVQSFQLDKIAKAENGKNTQN</sequence>
<name>A0A1H9JQC2_9BACT</name>